<dbReference type="EMBL" id="LIUT01000008">
    <property type="protein sequence ID" value="KOR76272.1"/>
    <property type="molecule type" value="Genomic_DNA"/>
</dbReference>
<dbReference type="PROSITE" id="PS51272">
    <property type="entry name" value="SLH"/>
    <property type="match status" value="3"/>
</dbReference>
<dbReference type="AlphaFoldDB" id="A0A0M1N288"/>
<dbReference type="Gene3D" id="2.60.40.10">
    <property type="entry name" value="Immunoglobulins"/>
    <property type="match status" value="1"/>
</dbReference>
<feature type="chain" id="PRO_5005619971" evidence="1">
    <location>
        <begin position="30"/>
        <end position="1225"/>
    </location>
</feature>
<proteinExistence type="predicted"/>
<dbReference type="InterPro" id="IPR001119">
    <property type="entry name" value="SLH_dom"/>
</dbReference>
<keyword evidence="1" id="KW-0732">Signal</keyword>
<reference evidence="4" key="1">
    <citation type="submission" date="2015-08" db="EMBL/GenBank/DDBJ databases">
        <title>Genome sequencing project for genomic taxonomy and phylogenomics of Bacillus-like bacteria.</title>
        <authorList>
            <person name="Liu B."/>
            <person name="Wang J."/>
            <person name="Zhu Y."/>
            <person name="Liu G."/>
            <person name="Chen Q."/>
            <person name="Chen Z."/>
            <person name="Lan J."/>
            <person name="Che J."/>
            <person name="Ge C."/>
            <person name="Shi H."/>
            <person name="Pan Z."/>
            <person name="Liu X."/>
        </authorList>
    </citation>
    <scope>NUCLEOTIDE SEQUENCE [LARGE SCALE GENOMIC DNA]</scope>
    <source>
        <strain evidence="4">FJAT-22460</strain>
    </source>
</reference>
<evidence type="ECO:0000259" key="2">
    <source>
        <dbReference type="PROSITE" id="PS51272"/>
    </source>
</evidence>
<evidence type="ECO:0000256" key="1">
    <source>
        <dbReference type="SAM" id="SignalP"/>
    </source>
</evidence>
<dbReference type="PATRIC" id="fig|1705565.3.peg.1625"/>
<dbReference type="InterPro" id="IPR013783">
    <property type="entry name" value="Ig-like_fold"/>
</dbReference>
<sequence>MRNQFRAITSMLLAVAMFFSLIPAMPASAATGASFFHFSNLSMAPGSPTPENRSSIVVSGTYSQINPSTISYEIKRFDDTVTGGTGVKPILDEATNTFQFLNVQLNQGDNKIIVSGISTTGERVSATAYVKFSDVPAAYEVALSDGRILEENATNPVIVTTQTISISVKATNGSKGVTVNGQSMYAGGGDTFYSAGLLLQEGVNELVIVVNSESKTQTITRKVVYHPTGGLTVNDLQIGSTRIDGQAVVTGSVNGVISGYIIVDAPPAGAPVVTPELDVELYQVGTAAPLLSNTTSGPNSTITLGQATVLNNSYMYHFTTQSSANITQSGEYFVFIKSGSLDLKKTFQYRDRNAPTIEQVYQLYGVVDDATNKTVTSTSESVFPSGNDTILNELPVYLMVEQKNAGTITIESSKGAGIADIYTYNKTGSPYNGYTVFKITNLPSGQQNLIINAGNASGTSDTRVIPVTFLSSSYIDVYDLYNNQLFKNSTEFNKVTGRVVNYTGNSEFTISLNGNTRDLTVTNGQFAFTDTSFLQLVPGPNTLVIKDKAGKISTKLTLLYFSDTKSIIKNMVPFPVGSATDSDPDGLFRETAKNAFNTYEKALGLRFEVENTDEITVNLSYPTPTMYAVFTRNLGSWTLTGGSLKTQLDAINQADHKLYYNITNGANSSSARVVLKELALPEVGLQAVTIESRYQAVTTTDSIEITRERAPYEVLSPKLPNEGVLKQNFVMVSIKAEGADSILIGKEPMVKSEISDIFRLEVKNLKSGKNTIKFTIQQGSKKTNGSIVVTYTDDATEGSQYKTNISKSGKVKVFKGGLSLSLPKGTVLQQSDSSPNAEVPTINLLGEHDIMFGIANPIDGRTIKAYNRIGEIENGVEMDGRLALIPGKNELAARLFPKPHFGYSSPLYWLDAGSLNADTLEPVNDFLVKPATHPYAQGSDFVLQRMMPKNWMETSLKGTITLQYDSGIVNAAASNLGIWWYNPSQGEWTNIGGKVDAKKKTVTATFKGFGYYVVKSLRYSYSDAISHKTARNDIELMLARGYMKASKTDAFGIYDPMTRGEFATIIVKLLDIELDYDTDKSKLTFDDIYQENVINSMLWDYRYIETAARKGIIRGIAPRSFAPNMELTREEAASIIARAMNLKMGEVDKDKAALQKQFEDVGKIKSNYSYPAILAVTKAGIITGVANSLKEGEKKPTYNFNPDAVLNRADMATIVKRMMSKLKLL</sequence>
<dbReference type="OrthoDB" id="1805600at2"/>
<feature type="domain" description="SLH" evidence="2">
    <location>
        <begin position="1087"/>
        <end position="1150"/>
    </location>
</feature>
<evidence type="ECO:0000313" key="4">
    <source>
        <dbReference type="Proteomes" id="UP000036932"/>
    </source>
</evidence>
<organism evidence="3 4">
    <name type="scientific">Paenibacillus solani</name>
    <dbReference type="NCBI Taxonomy" id="1705565"/>
    <lineage>
        <taxon>Bacteria</taxon>
        <taxon>Bacillati</taxon>
        <taxon>Bacillota</taxon>
        <taxon>Bacilli</taxon>
        <taxon>Bacillales</taxon>
        <taxon>Paenibacillaceae</taxon>
        <taxon>Paenibacillus</taxon>
    </lineage>
</organism>
<dbReference type="Proteomes" id="UP000036932">
    <property type="component" value="Unassembled WGS sequence"/>
</dbReference>
<accession>A0A0M1N288</accession>
<feature type="domain" description="SLH" evidence="2">
    <location>
        <begin position="1017"/>
        <end position="1080"/>
    </location>
</feature>
<protein>
    <submittedName>
        <fullName evidence="3">S-layer protein</fullName>
    </submittedName>
</protein>
<feature type="domain" description="SLH" evidence="2">
    <location>
        <begin position="1155"/>
        <end position="1225"/>
    </location>
</feature>
<keyword evidence="4" id="KW-1185">Reference proteome</keyword>
<comment type="caution">
    <text evidence="3">The sequence shown here is derived from an EMBL/GenBank/DDBJ whole genome shotgun (WGS) entry which is preliminary data.</text>
</comment>
<name>A0A0M1N288_9BACL</name>
<evidence type="ECO:0000313" key="3">
    <source>
        <dbReference type="EMBL" id="KOR76272.1"/>
    </source>
</evidence>
<gene>
    <name evidence="3" type="ORF">AM231_27005</name>
</gene>
<dbReference type="Pfam" id="PF00395">
    <property type="entry name" value="SLH"/>
    <property type="match status" value="2"/>
</dbReference>
<feature type="signal peptide" evidence="1">
    <location>
        <begin position="1"/>
        <end position="29"/>
    </location>
</feature>